<evidence type="ECO:0000313" key="2">
    <source>
        <dbReference type="Proteomes" id="UP000199502"/>
    </source>
</evidence>
<dbReference type="NCBIfam" id="TIGR01509">
    <property type="entry name" value="HAD-SF-IA-v3"/>
    <property type="match status" value="1"/>
</dbReference>
<dbReference type="RefSeq" id="WP_090742738.1">
    <property type="nucleotide sequence ID" value="NZ_FMVT01000005.1"/>
</dbReference>
<sequence>MDFSHVRVWIFDLDNTLYPPEAQLFAQIETRMTAYMMRHLGISQEDANRQRAEYWRLHGTTLAGLMAEHALDPRPYLTDVHNIDFSVLEPDPALAEAIAALPGRRIIHTNGDAAYARRVLAARGLEETLFDAVYGIEEAGFHPKPAAESFARILAAAEVDPRIAAFFEDDPRNLEVPHRLGMRTVLVGQGRHGPDLLAPDGRDHGPHVHHQTDDLTAFLRRIAPRAAAAR</sequence>
<dbReference type="Pfam" id="PF00702">
    <property type="entry name" value="Hydrolase"/>
    <property type="match status" value="1"/>
</dbReference>
<gene>
    <name evidence="1" type="ORF">SAMN05660710_01808</name>
</gene>
<dbReference type="SFLD" id="SFLDG01129">
    <property type="entry name" value="C1.5:_HAD__Beta-PGM__Phosphata"/>
    <property type="match status" value="1"/>
</dbReference>
<organism evidence="1 2">
    <name type="scientific">Paracoccus tibetensis</name>
    <dbReference type="NCBI Taxonomy" id="336292"/>
    <lineage>
        <taxon>Bacteria</taxon>
        <taxon>Pseudomonadati</taxon>
        <taxon>Pseudomonadota</taxon>
        <taxon>Alphaproteobacteria</taxon>
        <taxon>Rhodobacterales</taxon>
        <taxon>Paracoccaceae</taxon>
        <taxon>Paracoccus</taxon>
    </lineage>
</organism>
<keyword evidence="2" id="KW-1185">Reference proteome</keyword>
<protein>
    <submittedName>
        <fullName evidence="1">Putative hydrolase of the HAD superfamily</fullName>
    </submittedName>
</protein>
<dbReference type="Gene3D" id="1.10.150.450">
    <property type="match status" value="1"/>
</dbReference>
<dbReference type="GO" id="GO:0016787">
    <property type="term" value="F:hydrolase activity"/>
    <property type="evidence" value="ECO:0007669"/>
    <property type="project" value="UniProtKB-KW"/>
</dbReference>
<dbReference type="InterPro" id="IPR023214">
    <property type="entry name" value="HAD_sf"/>
</dbReference>
<dbReference type="NCBIfam" id="TIGR01993">
    <property type="entry name" value="Pyr-5-nucltdase"/>
    <property type="match status" value="1"/>
</dbReference>
<dbReference type="PANTHER" id="PTHR12725">
    <property type="entry name" value="HALOACID DEHALOGENASE-LIKE HYDROLASE"/>
    <property type="match status" value="1"/>
</dbReference>
<reference evidence="1 2" key="1">
    <citation type="submission" date="2016-10" db="EMBL/GenBank/DDBJ databases">
        <authorList>
            <person name="de Groot N.N."/>
        </authorList>
    </citation>
    <scope>NUCLEOTIDE SEQUENCE [LARGE SCALE GENOMIC DNA]</scope>
    <source>
        <strain evidence="1 2">CGMCC 1.8925</strain>
    </source>
</reference>
<dbReference type="EMBL" id="FMVT01000005">
    <property type="protein sequence ID" value="SCY51963.1"/>
    <property type="molecule type" value="Genomic_DNA"/>
</dbReference>
<dbReference type="InterPro" id="IPR010237">
    <property type="entry name" value="Pyr-5-nucltdase"/>
</dbReference>
<dbReference type="SUPFAM" id="SSF56784">
    <property type="entry name" value="HAD-like"/>
    <property type="match status" value="1"/>
</dbReference>
<dbReference type="CDD" id="cd02604">
    <property type="entry name" value="HAD_5NT"/>
    <property type="match status" value="1"/>
</dbReference>
<keyword evidence="1" id="KW-0378">Hydrolase</keyword>
<dbReference type="PANTHER" id="PTHR12725:SF117">
    <property type="entry name" value="HALOACID DEHALOGENASE-LIKE HYDROLASE"/>
    <property type="match status" value="1"/>
</dbReference>
<name>A0A1G5GKC3_9RHOB</name>
<dbReference type="InterPro" id="IPR006439">
    <property type="entry name" value="HAD-SF_hydro_IA"/>
</dbReference>
<dbReference type="InterPro" id="IPR036412">
    <property type="entry name" value="HAD-like_sf"/>
</dbReference>
<evidence type="ECO:0000313" key="1">
    <source>
        <dbReference type="EMBL" id="SCY51963.1"/>
    </source>
</evidence>
<proteinExistence type="predicted"/>
<dbReference type="SFLD" id="SFLDS00003">
    <property type="entry name" value="Haloacid_Dehalogenase"/>
    <property type="match status" value="1"/>
</dbReference>
<dbReference type="OrthoDB" id="9803141at2"/>
<dbReference type="AlphaFoldDB" id="A0A1G5GKC3"/>
<dbReference type="Gene3D" id="3.40.50.1000">
    <property type="entry name" value="HAD superfamily/HAD-like"/>
    <property type="match status" value="1"/>
</dbReference>
<accession>A0A1G5GKC3</accession>
<dbReference type="SFLD" id="SFLDG01132">
    <property type="entry name" value="C1.5.3:_5'-Nucleotidase_Like"/>
    <property type="match status" value="1"/>
</dbReference>
<dbReference type="Proteomes" id="UP000199502">
    <property type="component" value="Unassembled WGS sequence"/>
</dbReference>
<dbReference type="STRING" id="336292.SAMN05660710_01808"/>